<dbReference type="PROSITE" id="PS51257">
    <property type="entry name" value="PROKAR_LIPOPROTEIN"/>
    <property type="match status" value="1"/>
</dbReference>
<dbReference type="EMBL" id="CALNXK010000088">
    <property type="protein sequence ID" value="CAH3150109.1"/>
    <property type="molecule type" value="Genomic_DNA"/>
</dbReference>
<keyword evidence="3" id="KW-1185">Reference proteome</keyword>
<feature type="chain" id="PRO_5046966807" evidence="1">
    <location>
        <begin position="27"/>
        <end position="92"/>
    </location>
</feature>
<evidence type="ECO:0000313" key="2">
    <source>
        <dbReference type="EMBL" id="CAH3150109.1"/>
    </source>
</evidence>
<protein>
    <submittedName>
        <fullName evidence="2">Uncharacterized protein</fullName>
    </submittedName>
</protein>
<reference evidence="2 3" key="1">
    <citation type="submission" date="2022-05" db="EMBL/GenBank/DDBJ databases">
        <authorList>
            <consortium name="Genoscope - CEA"/>
            <person name="William W."/>
        </authorList>
    </citation>
    <scope>NUCLEOTIDE SEQUENCE [LARGE SCALE GENOMIC DNA]</scope>
</reference>
<dbReference type="Proteomes" id="UP001159405">
    <property type="component" value="Unassembled WGS sequence"/>
</dbReference>
<feature type="signal peptide" evidence="1">
    <location>
        <begin position="1"/>
        <end position="26"/>
    </location>
</feature>
<evidence type="ECO:0000313" key="3">
    <source>
        <dbReference type="Proteomes" id="UP001159405"/>
    </source>
</evidence>
<evidence type="ECO:0000256" key="1">
    <source>
        <dbReference type="SAM" id="SignalP"/>
    </source>
</evidence>
<comment type="caution">
    <text evidence="2">The sequence shown here is derived from an EMBL/GenBank/DDBJ whole genome shotgun (WGS) entry which is preliminary data.</text>
</comment>
<organism evidence="2 3">
    <name type="scientific">Porites lobata</name>
    <dbReference type="NCBI Taxonomy" id="104759"/>
    <lineage>
        <taxon>Eukaryota</taxon>
        <taxon>Metazoa</taxon>
        <taxon>Cnidaria</taxon>
        <taxon>Anthozoa</taxon>
        <taxon>Hexacorallia</taxon>
        <taxon>Scleractinia</taxon>
        <taxon>Fungiina</taxon>
        <taxon>Poritidae</taxon>
        <taxon>Porites</taxon>
    </lineage>
</organism>
<accession>A0ABN8PTW2</accession>
<proteinExistence type="predicted"/>
<gene>
    <name evidence="2" type="ORF">PLOB_00047261</name>
</gene>
<sequence>MHSQRLFTFIALWLILSCFLLDHAEGFLYRPGRRKHHHKKRGRGYLELKKAIADFASLLRAALKAQAKKKETETSLDSKPVKLKQPYLLTEG</sequence>
<keyword evidence="1" id="KW-0732">Signal</keyword>
<name>A0ABN8PTW2_9CNID</name>